<evidence type="ECO:0000313" key="2">
    <source>
        <dbReference type="EMBL" id="MFD0987890.1"/>
    </source>
</evidence>
<comment type="caution">
    <text evidence="2">The sequence shown here is derived from an EMBL/GenBank/DDBJ whole genome shotgun (WGS) entry which is preliminary data.</text>
</comment>
<dbReference type="Gene3D" id="1.25.40.10">
    <property type="entry name" value="Tetratricopeptide repeat domain"/>
    <property type="match status" value="1"/>
</dbReference>
<name>A0ABW3JDG9_9HYPH</name>
<dbReference type="EMBL" id="JBHTJO010000001">
    <property type="protein sequence ID" value="MFD0987890.1"/>
    <property type="molecule type" value="Genomic_DNA"/>
</dbReference>
<dbReference type="InterPro" id="IPR011990">
    <property type="entry name" value="TPR-like_helical_dom_sf"/>
</dbReference>
<dbReference type="SUPFAM" id="SSF81901">
    <property type="entry name" value="HCP-like"/>
    <property type="match status" value="1"/>
</dbReference>
<keyword evidence="1" id="KW-1133">Transmembrane helix</keyword>
<evidence type="ECO:0000256" key="1">
    <source>
        <dbReference type="SAM" id="Phobius"/>
    </source>
</evidence>
<sequence>MWKWWHTNLVKPFVARAKAQFINWLVQGATTVFLYFLLAGANGLYRISWQEDNSAELAAGQTYKSRGFSAFRAKKPRLAHLNYREAAKIYRKLADVGDPNAQIELAKLSCLGWGMAKNRPYAEYHFRQSDLERATRLRLLSVPDLAECVPTT</sequence>
<keyword evidence="3" id="KW-1185">Reference proteome</keyword>
<proteinExistence type="predicted"/>
<feature type="transmembrane region" description="Helical" evidence="1">
    <location>
        <begin position="21"/>
        <end position="45"/>
    </location>
</feature>
<reference evidence="3" key="1">
    <citation type="journal article" date="2019" name="Int. J. Syst. Evol. Microbiol.">
        <title>The Global Catalogue of Microorganisms (GCM) 10K type strain sequencing project: providing services to taxonomists for standard genome sequencing and annotation.</title>
        <authorList>
            <consortium name="The Broad Institute Genomics Platform"/>
            <consortium name="The Broad Institute Genome Sequencing Center for Infectious Disease"/>
            <person name="Wu L."/>
            <person name="Ma J."/>
        </authorList>
    </citation>
    <scope>NUCLEOTIDE SEQUENCE [LARGE SCALE GENOMIC DNA]</scope>
    <source>
        <strain evidence="3">CCUG 61697</strain>
    </source>
</reference>
<gene>
    <name evidence="2" type="ORF">ACFQ2F_12360</name>
</gene>
<organism evidence="2 3">
    <name type="scientific">Methyloligella solikamskensis</name>
    <dbReference type="NCBI Taxonomy" id="1177756"/>
    <lineage>
        <taxon>Bacteria</taxon>
        <taxon>Pseudomonadati</taxon>
        <taxon>Pseudomonadota</taxon>
        <taxon>Alphaproteobacteria</taxon>
        <taxon>Hyphomicrobiales</taxon>
        <taxon>Hyphomicrobiaceae</taxon>
        <taxon>Methyloligella</taxon>
    </lineage>
</organism>
<dbReference type="RefSeq" id="WP_379090292.1">
    <property type="nucleotide sequence ID" value="NZ_JBHTJO010000001.1"/>
</dbReference>
<dbReference type="Proteomes" id="UP001597102">
    <property type="component" value="Unassembled WGS sequence"/>
</dbReference>
<protein>
    <submittedName>
        <fullName evidence="2">Uncharacterized protein</fullName>
    </submittedName>
</protein>
<keyword evidence="1" id="KW-0472">Membrane</keyword>
<accession>A0ABW3JDG9</accession>
<keyword evidence="1" id="KW-0812">Transmembrane</keyword>
<evidence type="ECO:0000313" key="3">
    <source>
        <dbReference type="Proteomes" id="UP001597102"/>
    </source>
</evidence>